<dbReference type="OrthoDB" id="618098at2759"/>
<dbReference type="AlphaFoldDB" id="A0A830D564"/>
<evidence type="ECO:0000313" key="2">
    <source>
        <dbReference type="EMBL" id="GFQ06440.1"/>
    </source>
</evidence>
<sequence>MRFKTWPYYPDWCVIFGKDNRATRENAVDYVDTVQEIEANKGKEKEPAAEFGCVFEVLDDENEMSVCQPESNDGPEKKRAPKKRKATSECSSDPFVEAINVFCDKLDARFEDIAQRIGYEYDVSAARRQVYSELGKVPGLVVRDKLTVAKFLVNKSGDLDLFFSLPDKDKAEMVKMILAGEY</sequence>
<evidence type="ECO:0000313" key="3">
    <source>
        <dbReference type="Proteomes" id="UP000653305"/>
    </source>
</evidence>
<gene>
    <name evidence="2" type="ORF">PHJA_002788000</name>
</gene>
<keyword evidence="3" id="KW-1185">Reference proteome</keyword>
<accession>A0A830D564</accession>
<reference evidence="2" key="1">
    <citation type="submission" date="2020-07" db="EMBL/GenBank/DDBJ databases">
        <title>Ethylene signaling mediates host invasion by parasitic plants.</title>
        <authorList>
            <person name="Yoshida S."/>
        </authorList>
    </citation>
    <scope>NUCLEOTIDE SEQUENCE</scope>
    <source>
        <strain evidence="2">Okayama</strain>
    </source>
</reference>
<evidence type="ECO:0000256" key="1">
    <source>
        <dbReference type="SAM" id="MobiDB-lite"/>
    </source>
</evidence>
<name>A0A830D564_9LAMI</name>
<comment type="caution">
    <text evidence="2">The sequence shown here is derived from an EMBL/GenBank/DDBJ whole genome shotgun (WGS) entry which is preliminary data.</text>
</comment>
<dbReference type="Proteomes" id="UP000653305">
    <property type="component" value="Unassembled WGS sequence"/>
</dbReference>
<proteinExistence type="predicted"/>
<organism evidence="2 3">
    <name type="scientific">Phtheirospermum japonicum</name>
    <dbReference type="NCBI Taxonomy" id="374723"/>
    <lineage>
        <taxon>Eukaryota</taxon>
        <taxon>Viridiplantae</taxon>
        <taxon>Streptophyta</taxon>
        <taxon>Embryophyta</taxon>
        <taxon>Tracheophyta</taxon>
        <taxon>Spermatophyta</taxon>
        <taxon>Magnoliopsida</taxon>
        <taxon>eudicotyledons</taxon>
        <taxon>Gunneridae</taxon>
        <taxon>Pentapetalae</taxon>
        <taxon>asterids</taxon>
        <taxon>lamiids</taxon>
        <taxon>Lamiales</taxon>
        <taxon>Orobanchaceae</taxon>
        <taxon>Orobanchaceae incertae sedis</taxon>
        <taxon>Phtheirospermum</taxon>
    </lineage>
</organism>
<dbReference type="PANTHER" id="PTHR46250">
    <property type="entry name" value="MYB/SANT-LIKE DNA-BINDING DOMAIN PROTEIN-RELATED"/>
    <property type="match status" value="1"/>
</dbReference>
<protein>
    <submittedName>
        <fullName evidence="2">Uncharacterized protein</fullName>
    </submittedName>
</protein>
<dbReference type="PANTHER" id="PTHR46250:SF15">
    <property type="entry name" value="OS01G0523800 PROTEIN"/>
    <property type="match status" value="1"/>
</dbReference>
<dbReference type="EMBL" id="BMAC01001236">
    <property type="protein sequence ID" value="GFQ06440.1"/>
    <property type="molecule type" value="Genomic_DNA"/>
</dbReference>
<feature type="region of interest" description="Disordered" evidence="1">
    <location>
        <begin position="65"/>
        <end position="86"/>
    </location>
</feature>